<comment type="caution">
    <text evidence="7">The sequence shown here is derived from an EMBL/GenBank/DDBJ whole genome shotgun (WGS) entry which is preliminary data.</text>
</comment>
<dbReference type="InterPro" id="IPR000524">
    <property type="entry name" value="Tscrpt_reg_HTH_GntR"/>
</dbReference>
<dbReference type="Pfam" id="PF00155">
    <property type="entry name" value="Aminotran_1_2"/>
    <property type="match status" value="1"/>
</dbReference>
<keyword evidence="4" id="KW-0238">DNA-binding</keyword>
<dbReference type="CDD" id="cd07377">
    <property type="entry name" value="WHTH_GntR"/>
    <property type="match status" value="1"/>
</dbReference>
<gene>
    <name evidence="7" type="ORF">ISU02_13255</name>
</gene>
<name>A0ABR9ZUF4_9FIRM</name>
<dbReference type="InterPro" id="IPR015421">
    <property type="entry name" value="PyrdxlP-dep_Trfase_major"/>
</dbReference>
<evidence type="ECO:0000313" key="7">
    <source>
        <dbReference type="EMBL" id="MBF4694082.1"/>
    </source>
</evidence>
<protein>
    <submittedName>
        <fullName evidence="7">PLP-dependent aminotransferase family protein</fullName>
    </submittedName>
</protein>
<dbReference type="RefSeq" id="WP_194702314.1">
    <property type="nucleotide sequence ID" value="NZ_JADKNH010000007.1"/>
</dbReference>
<keyword evidence="2" id="KW-0663">Pyridoxal phosphate</keyword>
<dbReference type="SUPFAM" id="SSF53383">
    <property type="entry name" value="PLP-dependent transferases"/>
    <property type="match status" value="1"/>
</dbReference>
<keyword evidence="7" id="KW-0808">Transferase</keyword>
<dbReference type="GO" id="GO:0008483">
    <property type="term" value="F:transaminase activity"/>
    <property type="evidence" value="ECO:0007669"/>
    <property type="project" value="UniProtKB-KW"/>
</dbReference>
<evidence type="ECO:0000256" key="1">
    <source>
        <dbReference type="ARBA" id="ARBA00005384"/>
    </source>
</evidence>
<keyword evidence="7" id="KW-0032">Aminotransferase</keyword>
<dbReference type="InterPro" id="IPR036388">
    <property type="entry name" value="WH-like_DNA-bd_sf"/>
</dbReference>
<dbReference type="EMBL" id="JADKNH010000007">
    <property type="protein sequence ID" value="MBF4694082.1"/>
    <property type="molecule type" value="Genomic_DNA"/>
</dbReference>
<dbReference type="Gene3D" id="1.10.10.10">
    <property type="entry name" value="Winged helix-like DNA-binding domain superfamily/Winged helix DNA-binding domain"/>
    <property type="match status" value="1"/>
</dbReference>
<dbReference type="InterPro" id="IPR051446">
    <property type="entry name" value="HTH_trans_reg/aminotransferase"/>
</dbReference>
<organism evidence="7 8">
    <name type="scientific">Fusibacter ferrireducens</name>
    <dbReference type="NCBI Taxonomy" id="2785058"/>
    <lineage>
        <taxon>Bacteria</taxon>
        <taxon>Bacillati</taxon>
        <taxon>Bacillota</taxon>
        <taxon>Clostridia</taxon>
        <taxon>Eubacteriales</taxon>
        <taxon>Eubacteriales Family XII. Incertae Sedis</taxon>
        <taxon>Fusibacter</taxon>
    </lineage>
</organism>
<keyword evidence="5" id="KW-0804">Transcription</keyword>
<comment type="similarity">
    <text evidence="1">In the C-terminal section; belongs to the class-I pyridoxal-phosphate-dependent aminotransferase family.</text>
</comment>
<evidence type="ECO:0000313" key="8">
    <source>
        <dbReference type="Proteomes" id="UP000614200"/>
    </source>
</evidence>
<dbReference type="SMART" id="SM00345">
    <property type="entry name" value="HTH_GNTR"/>
    <property type="match status" value="1"/>
</dbReference>
<dbReference type="Proteomes" id="UP000614200">
    <property type="component" value="Unassembled WGS sequence"/>
</dbReference>
<dbReference type="PANTHER" id="PTHR46577">
    <property type="entry name" value="HTH-TYPE TRANSCRIPTIONAL REGULATORY PROTEIN GABR"/>
    <property type="match status" value="1"/>
</dbReference>
<dbReference type="CDD" id="cd00609">
    <property type="entry name" value="AAT_like"/>
    <property type="match status" value="1"/>
</dbReference>
<keyword evidence="3" id="KW-0805">Transcription regulation</keyword>
<evidence type="ECO:0000259" key="6">
    <source>
        <dbReference type="PROSITE" id="PS50949"/>
    </source>
</evidence>
<dbReference type="PROSITE" id="PS50949">
    <property type="entry name" value="HTH_GNTR"/>
    <property type="match status" value="1"/>
</dbReference>
<dbReference type="InterPro" id="IPR004839">
    <property type="entry name" value="Aminotransferase_I/II_large"/>
</dbReference>
<keyword evidence="8" id="KW-1185">Reference proteome</keyword>
<proteinExistence type="inferred from homology"/>
<dbReference type="Gene3D" id="3.40.640.10">
    <property type="entry name" value="Type I PLP-dependent aspartate aminotransferase-like (Major domain)"/>
    <property type="match status" value="1"/>
</dbReference>
<evidence type="ECO:0000256" key="2">
    <source>
        <dbReference type="ARBA" id="ARBA00022898"/>
    </source>
</evidence>
<feature type="domain" description="HTH gntR-type" evidence="6">
    <location>
        <begin position="14"/>
        <end position="82"/>
    </location>
</feature>
<dbReference type="Pfam" id="PF00392">
    <property type="entry name" value="GntR"/>
    <property type="match status" value="1"/>
</dbReference>
<dbReference type="SUPFAM" id="SSF46785">
    <property type="entry name" value="Winged helix' DNA-binding domain"/>
    <property type="match status" value="1"/>
</dbReference>
<reference evidence="7 8" key="1">
    <citation type="submission" date="2020-11" db="EMBL/GenBank/DDBJ databases">
        <title>Fusibacter basophilias sp. nov.</title>
        <authorList>
            <person name="Qiu D."/>
        </authorList>
    </citation>
    <scope>NUCLEOTIDE SEQUENCE [LARGE SCALE GENOMIC DNA]</scope>
    <source>
        <strain evidence="7 8">Q10-2</strain>
    </source>
</reference>
<evidence type="ECO:0000256" key="4">
    <source>
        <dbReference type="ARBA" id="ARBA00023125"/>
    </source>
</evidence>
<dbReference type="InterPro" id="IPR036390">
    <property type="entry name" value="WH_DNA-bd_sf"/>
</dbReference>
<evidence type="ECO:0000256" key="3">
    <source>
        <dbReference type="ARBA" id="ARBA00023015"/>
    </source>
</evidence>
<dbReference type="PANTHER" id="PTHR46577:SF1">
    <property type="entry name" value="HTH-TYPE TRANSCRIPTIONAL REGULATORY PROTEIN GABR"/>
    <property type="match status" value="1"/>
</dbReference>
<sequence>MIGFVINLDEKSKIPKYIQLYEHIKNEIHEGTLKEGTKLPSIRMVSEALKISKSTVENAYNQLIVEGYIESRYKSGYYVINIEIYDYNQFAKGNIPNYKMVEPKKSIDIQSSDEQEEATFNFSEWKKMLNKVLEYDTKALLSSGDVQGEFALRREISDFLYQSRGGKCHPDQIIVGAGIQYLFGLIAALFRGEEAQIAFEHPGFSKGMYIFEDYGYQTIKIPVESDGINIKKLEASLAKIVYVSPSHQYPTGSIMPIKKRIKLINWATKNQSFIIEDDYDSLLRYEGYPIPALQGLNQGKNVIYVGSFSKLLIPSLRISFMVLPETLIQKFNFIKDRYSQTVSKIEQLALANYMSEGYFERHIRRIKKIYGRKNQLLIDAFKVHQNPYYELIGKESGLHVMLSFSPTVNKEKVVKDAEAIGLKLEGISDYEGSNILVLSYSGLLDQEIEPVIGKLSQIVLESNEKFT</sequence>
<dbReference type="InterPro" id="IPR015424">
    <property type="entry name" value="PyrdxlP-dep_Trfase"/>
</dbReference>
<evidence type="ECO:0000256" key="5">
    <source>
        <dbReference type="ARBA" id="ARBA00023163"/>
    </source>
</evidence>
<accession>A0ABR9ZUF4</accession>